<sequence length="310" mass="35567">MEQIKKLAIVIPAYKGRFLKETLDSIAVQAHKDEFVLYIGDDASPERLDKIVESYQNKVNLVYHRFSENMGGKDLVAHWERCIQLSAEPFIWLFSDDDLMPADGVERVMEALSRPHHQRGYFFRFPLAVIDGENKRIRANRPLEEGSVSCYRLLLDKLQGKIDSAAVEYVFSREIWQSAGGFVHFPMAWCSDDATWAAFARHAGGVISLPGQPVCWRNVEGANISNSAGHDKDKLHATILFLRWMRNMFSDYVDDPELIGALQCYIHTILRISLHKHYNICGLWGVSMALGRFNKRAAFTTFFRNFRLFS</sequence>
<dbReference type="Gene3D" id="3.90.550.10">
    <property type="entry name" value="Spore Coat Polysaccharide Biosynthesis Protein SpsA, Chain A"/>
    <property type="match status" value="1"/>
</dbReference>
<reference evidence="2 3" key="1">
    <citation type="journal article" date="2019" name="Nat. Med.">
        <title>A library of human gut bacterial isolates paired with longitudinal multiomics data enables mechanistic microbiome research.</title>
        <authorList>
            <person name="Poyet M."/>
            <person name="Groussin M."/>
            <person name="Gibbons S.M."/>
            <person name="Avila-Pacheco J."/>
            <person name="Jiang X."/>
            <person name="Kearney S.M."/>
            <person name="Perrotta A.R."/>
            <person name="Berdy B."/>
            <person name="Zhao S."/>
            <person name="Lieberman T.D."/>
            <person name="Swanson P.K."/>
            <person name="Smith M."/>
            <person name="Roesemann S."/>
            <person name="Alexander J.E."/>
            <person name="Rich S.A."/>
            <person name="Livny J."/>
            <person name="Vlamakis H."/>
            <person name="Clish C."/>
            <person name="Bullock K."/>
            <person name="Deik A."/>
            <person name="Scott J."/>
            <person name="Pierce K.A."/>
            <person name="Xavier R.J."/>
            <person name="Alm E.J."/>
        </authorList>
    </citation>
    <scope>NUCLEOTIDE SEQUENCE [LARGE SCALE GENOMIC DNA]</scope>
    <source>
        <strain evidence="2 3">BIOML-A122</strain>
    </source>
</reference>
<evidence type="ECO:0000313" key="3">
    <source>
        <dbReference type="Proteomes" id="UP000469427"/>
    </source>
</evidence>
<proteinExistence type="predicted"/>
<dbReference type="InterPro" id="IPR029044">
    <property type="entry name" value="Nucleotide-diphossugar_trans"/>
</dbReference>
<dbReference type="Proteomes" id="UP000469427">
    <property type="component" value="Unassembled WGS sequence"/>
</dbReference>
<dbReference type="AlphaFoldDB" id="A0A412N9Z1"/>
<evidence type="ECO:0000313" key="2">
    <source>
        <dbReference type="EMBL" id="KAB6529766.1"/>
    </source>
</evidence>
<evidence type="ECO:0000259" key="1">
    <source>
        <dbReference type="Pfam" id="PF00535"/>
    </source>
</evidence>
<dbReference type="SUPFAM" id="SSF53448">
    <property type="entry name" value="Nucleotide-diphospho-sugar transferases"/>
    <property type="match status" value="1"/>
</dbReference>
<protein>
    <submittedName>
        <fullName evidence="2">Glycosyltransferase</fullName>
    </submittedName>
</protein>
<gene>
    <name evidence="2" type="ORF">GAY98_01860</name>
</gene>
<accession>A0A412N9Z1</accession>
<organism evidence="2 3">
    <name type="scientific">Phocaeicola vulgatus</name>
    <name type="common">Bacteroides vulgatus</name>
    <dbReference type="NCBI Taxonomy" id="821"/>
    <lineage>
        <taxon>Bacteria</taxon>
        <taxon>Pseudomonadati</taxon>
        <taxon>Bacteroidota</taxon>
        <taxon>Bacteroidia</taxon>
        <taxon>Bacteroidales</taxon>
        <taxon>Bacteroidaceae</taxon>
        <taxon>Phocaeicola</taxon>
    </lineage>
</organism>
<dbReference type="RefSeq" id="WP_117848773.1">
    <property type="nucleotide sequence ID" value="NZ_JAKKXC010000003.1"/>
</dbReference>
<dbReference type="GO" id="GO:0016740">
    <property type="term" value="F:transferase activity"/>
    <property type="evidence" value="ECO:0007669"/>
    <property type="project" value="UniProtKB-KW"/>
</dbReference>
<keyword evidence="2" id="KW-0808">Transferase</keyword>
<dbReference type="InterPro" id="IPR001173">
    <property type="entry name" value="Glyco_trans_2-like"/>
</dbReference>
<comment type="caution">
    <text evidence="2">The sequence shown here is derived from an EMBL/GenBank/DDBJ whole genome shotgun (WGS) entry which is preliminary data.</text>
</comment>
<name>A0A412N9Z1_PHOVU</name>
<dbReference type="Pfam" id="PF00535">
    <property type="entry name" value="Glycos_transf_2"/>
    <property type="match status" value="1"/>
</dbReference>
<feature type="domain" description="Glycosyltransferase 2-like" evidence="1">
    <location>
        <begin position="9"/>
        <end position="117"/>
    </location>
</feature>
<dbReference type="EMBL" id="WDBI01000002">
    <property type="protein sequence ID" value="KAB6529766.1"/>
    <property type="molecule type" value="Genomic_DNA"/>
</dbReference>